<feature type="compositionally biased region" description="Low complexity" evidence="2">
    <location>
        <begin position="939"/>
        <end position="953"/>
    </location>
</feature>
<accession>A0A0V0QKW9</accession>
<dbReference type="Gene3D" id="3.30.1520.10">
    <property type="entry name" value="Phox-like domain"/>
    <property type="match status" value="1"/>
</dbReference>
<gene>
    <name evidence="4" type="ORF">PPERSA_01829</name>
</gene>
<dbReference type="Proteomes" id="UP000054937">
    <property type="component" value="Unassembled WGS sequence"/>
</dbReference>
<feature type="region of interest" description="Disordered" evidence="2">
    <location>
        <begin position="1694"/>
        <end position="1766"/>
    </location>
</feature>
<evidence type="ECO:0000256" key="2">
    <source>
        <dbReference type="SAM" id="MobiDB-lite"/>
    </source>
</evidence>
<feature type="domain" description="PX" evidence="3">
    <location>
        <begin position="166"/>
        <end position="283"/>
    </location>
</feature>
<evidence type="ECO:0000256" key="1">
    <source>
        <dbReference type="SAM" id="Coils"/>
    </source>
</evidence>
<feature type="coiled-coil region" evidence="1">
    <location>
        <begin position="1652"/>
        <end position="1683"/>
    </location>
</feature>
<comment type="caution">
    <text evidence="4">The sequence shown here is derived from an EMBL/GenBank/DDBJ whole genome shotgun (WGS) entry which is preliminary data.</text>
</comment>
<keyword evidence="1" id="KW-0175">Coiled coil</keyword>
<proteinExistence type="predicted"/>
<feature type="compositionally biased region" description="Low complexity" evidence="2">
    <location>
        <begin position="1239"/>
        <end position="1254"/>
    </location>
</feature>
<dbReference type="InterPro" id="IPR036871">
    <property type="entry name" value="PX_dom_sf"/>
</dbReference>
<feature type="coiled-coil region" evidence="1">
    <location>
        <begin position="383"/>
        <end position="420"/>
    </location>
</feature>
<feature type="compositionally biased region" description="Low complexity" evidence="2">
    <location>
        <begin position="1124"/>
        <end position="1158"/>
    </location>
</feature>
<protein>
    <submittedName>
        <fullName evidence="4">Phox homologous domain</fullName>
    </submittedName>
</protein>
<feature type="coiled-coil region" evidence="1">
    <location>
        <begin position="957"/>
        <end position="1015"/>
    </location>
</feature>
<feature type="region of interest" description="Disordered" evidence="2">
    <location>
        <begin position="1598"/>
        <end position="1652"/>
    </location>
</feature>
<feature type="compositionally biased region" description="Acidic residues" evidence="2">
    <location>
        <begin position="1094"/>
        <end position="1111"/>
    </location>
</feature>
<feature type="region of interest" description="Disordered" evidence="2">
    <location>
        <begin position="463"/>
        <end position="485"/>
    </location>
</feature>
<dbReference type="Pfam" id="PF00787">
    <property type="entry name" value="PX"/>
    <property type="match status" value="1"/>
</dbReference>
<feature type="coiled-coil region" evidence="1">
    <location>
        <begin position="589"/>
        <end position="616"/>
    </location>
</feature>
<feature type="compositionally biased region" description="Polar residues" evidence="2">
    <location>
        <begin position="1598"/>
        <end position="1609"/>
    </location>
</feature>
<evidence type="ECO:0000313" key="4">
    <source>
        <dbReference type="EMBL" id="KRX02712.1"/>
    </source>
</evidence>
<dbReference type="OrthoDB" id="271164at2759"/>
<dbReference type="GO" id="GO:0035091">
    <property type="term" value="F:phosphatidylinositol binding"/>
    <property type="evidence" value="ECO:0007669"/>
    <property type="project" value="InterPro"/>
</dbReference>
<dbReference type="PROSITE" id="PS50195">
    <property type="entry name" value="PX"/>
    <property type="match status" value="1"/>
</dbReference>
<dbReference type="EMBL" id="LDAU01000153">
    <property type="protein sequence ID" value="KRX02712.1"/>
    <property type="molecule type" value="Genomic_DNA"/>
</dbReference>
<feature type="region of interest" description="Disordered" evidence="2">
    <location>
        <begin position="1526"/>
        <end position="1561"/>
    </location>
</feature>
<feature type="region of interest" description="Disordered" evidence="2">
    <location>
        <begin position="1378"/>
        <end position="1401"/>
    </location>
</feature>
<feature type="compositionally biased region" description="Polar residues" evidence="2">
    <location>
        <begin position="1493"/>
        <end position="1502"/>
    </location>
</feature>
<keyword evidence="5" id="KW-1185">Reference proteome</keyword>
<feature type="compositionally biased region" description="Polar residues" evidence="2">
    <location>
        <begin position="1545"/>
        <end position="1554"/>
    </location>
</feature>
<feature type="compositionally biased region" description="Low complexity" evidence="2">
    <location>
        <begin position="1385"/>
        <end position="1401"/>
    </location>
</feature>
<feature type="region of interest" description="Disordered" evidence="2">
    <location>
        <begin position="895"/>
        <end position="953"/>
    </location>
</feature>
<feature type="compositionally biased region" description="Low complexity" evidence="2">
    <location>
        <begin position="1635"/>
        <end position="1652"/>
    </location>
</feature>
<reference evidence="4 5" key="1">
    <citation type="journal article" date="2015" name="Sci. Rep.">
        <title>Genome of the facultative scuticociliatosis pathogen Pseudocohnilembus persalinus provides insight into its virulence through horizontal gene transfer.</title>
        <authorList>
            <person name="Xiong J."/>
            <person name="Wang G."/>
            <person name="Cheng J."/>
            <person name="Tian M."/>
            <person name="Pan X."/>
            <person name="Warren A."/>
            <person name="Jiang C."/>
            <person name="Yuan D."/>
            <person name="Miao W."/>
        </authorList>
    </citation>
    <scope>NUCLEOTIDE SEQUENCE [LARGE SCALE GENOMIC DNA]</scope>
    <source>
        <strain evidence="4">36N120E</strain>
    </source>
</reference>
<name>A0A0V0QKW9_PSEPJ</name>
<feature type="compositionally biased region" description="Low complexity" evidence="2">
    <location>
        <begin position="464"/>
        <end position="477"/>
    </location>
</feature>
<sequence length="2148" mass="253857">MQKSQNSKNNSKLNISHFSHNISNTQDFNISSNNISKIQQQQELLYSQYNNPLKLMQKESENFGDILRQLICKKCSLIIQNAPISCSSCQKPVYCANCFNEIQSQKKQKNSQNTHDCPKCQQHFKPDYQIHKSYEENFQQLTKKVMKIKNVVFSKYNNIIVWDQFKKIKISNFRPVKDSLYTREYIVFKIDFDSSYVERRYTDFLALHQHLLKQYQGHIIPKLPPKHSIENKVQQAVGDYGYTQQFLNERRENLEIFLQLIYGNKNFKDDIILKNFLLQPKFEHPEDTYYQECVHTLLAGAQNLNDTIDFGIAYLSVKFSNPVLKYSDITPQNIAKINKLSENIYKLCQMVQQEQKQLEQIYNCLLVVQSNPQNLFKNLFNTKNQMEQEEEDIYQSIDSLKNLKDQNKIKQKQKQEQNQKLDSQILQDSGLQGNDENYLFQEQQSLIQKSVLMDQSLLIDKQSKINNKNNNNKNSQIEQEKQQNEDNNKFLTEENFQNKSFNSSFQYSQENQDQNLNTSYIERKIENCKEMRILNKFLLTKIDIIWRRIEGLHFATQTIIIHFDDIQARASIRDKKRAAQKYDEERKIVEQINILAQQLKNMTQRLEKDSTDLLNTIRVEFNNIIRQFKLLKIWETLIQVRPDDLFSTSEIIREYEERDKRYYLRDIKNQEFEEIDEQDLIAIQLNIDKDDINKTNKSQNQNYQMQEIEVDDNQYIEKPIKILNSNKINSKNKDNDQLNLSEIQQDQDGIYRDNLLFEQALHNEDEEIEIMLQKQLKGNQKSFEQIEQIEKEELNPQQEQDLHNLIFNSMNGKKQQQNDNEEEEENKNNSFQNEQKPNKQQKKNEFDYSPDIISSQAPQNQNKNNKELEMNLEQMENSSLCSQNNDFQQEEIEQDLNQDNESEVSQNNSANQNNSKKNQLSQSNNSPMETESEHESESDSGNQKRSQKQKNSQENFLNKTNSENQNLSQASKNLSQNGAMNQDQNKNQTKSQIQIQNLSLNFNENQNQNKNQNQQFQPLTLQKNIVTSQLIGTIQAHDHPQRLTKSGQIQELENQQNQLNNSYYSPEFQSSEKQAQKQKEQKLKYKKFKNFQDQSEEESEEGENREEEEKEEKEQNEDKINFAQSKNQNSQNSSQYNKNSINNSIKRSSNNNSSFNQNQNIKKKSDYLSSFHQSQKKFKEDSLNFENSDYIPSQLKQSQSESSNNQMYSSQNNQNIQNSNYKQFNEESKNSEKFQNTEQNINQSQQSQQICSSSKSEDMQQSVFLHPQKLQQDSGNFLDFNFPHLKNLDAKNQQLNKENNENHKQTILNLQNLNLNQFDQINKSQNLNNSHPIQNILHSQKIDLEEMHNKLNKSKGQEFVSNQQNIQSLNLIQQNSQKTISLHHQPQSQPQSQPQPQAQSYQNPLANSKLNKQNSQNSFPSLGLSEFPLIPNPNFQNNYQDNSQILDPMKMNKNCSLNMDLGIESGESMKLSMEIVNQIQQNLRVSDQKSKKIQSNNNPIQNEKNHPILKINNQFQQVNINEQIDERSENSQEMSDTIQFRKKQSSSSVENSINKKQKLQNHKSLNLYDNIGPLDYTKSYDPNSSQKIEQLLQLNSKNPLDKSNSLSDPKTSKQQHKSYFVKNPKSLFKPKENQKNNNSSSSKSSSNENENNFQYENQNQNQNENLNQNLNENENQNQNCKTNIDLGQSLELQQQQSFQQQEFQNQNNDSQSQNEEQQYFQQQQQFSDSQKLQSLNQSQKLKSQQLQMQNSQNKSHKSIDSSQFQNQDLHNKIEQAEKQLEQLNQIKQQNLQQNKSQNSLSSSDDEQDFFDAKEDFQDDFKNEEEDEKNNNNIEFVDIQNQNQKENNKKYDFTNYQQFLNSIQDLNLKKLFLCISLIPNQVQEKNILNLSQSLQQSQQDYIEQFVDKFFQINWKKMELENKNKKINMKEIYNRFFSNQSYFSDFSQMNYQNFFSYLIQEFIDETLNFKSSNLYPEIQFENLNNLENNDQYKIERNIQFQVKKSQNASISNKKFQITQCIYPLSVQLIFIENIIEISQINQQYEQNEQEIYPLTAKVYYLLEENQNNNINNNDISIQMGSQILINNQDNFDIQEIYKISHFIEEKWINNFKNQIQQEVQTSLNQIQKQQEQNQFKNQYQDNQMISDSLI</sequence>
<dbReference type="SMART" id="SM00312">
    <property type="entry name" value="PX"/>
    <property type="match status" value="1"/>
</dbReference>
<dbReference type="InterPro" id="IPR001683">
    <property type="entry name" value="PX_dom"/>
</dbReference>
<feature type="compositionally biased region" description="Low complexity" evidence="2">
    <location>
        <begin position="903"/>
        <end position="929"/>
    </location>
</feature>
<feature type="region of interest" description="Disordered" evidence="2">
    <location>
        <begin position="1088"/>
        <end position="1158"/>
    </location>
</feature>
<evidence type="ECO:0000259" key="3">
    <source>
        <dbReference type="PROSITE" id="PS50195"/>
    </source>
</evidence>
<feature type="region of interest" description="Disordered" evidence="2">
    <location>
        <begin position="1223"/>
        <end position="1255"/>
    </location>
</feature>
<feature type="region of interest" description="Disordered" evidence="2">
    <location>
        <begin position="1821"/>
        <end position="1840"/>
    </location>
</feature>
<dbReference type="SUPFAM" id="SSF64268">
    <property type="entry name" value="PX domain"/>
    <property type="match status" value="1"/>
</dbReference>
<feature type="compositionally biased region" description="Low complexity" evidence="2">
    <location>
        <begin position="1830"/>
        <end position="1840"/>
    </location>
</feature>
<dbReference type="InParanoid" id="A0A0V0QKW9"/>
<feature type="region of interest" description="Disordered" evidence="2">
    <location>
        <begin position="812"/>
        <end position="844"/>
    </location>
</feature>
<evidence type="ECO:0000313" key="5">
    <source>
        <dbReference type="Proteomes" id="UP000054937"/>
    </source>
</evidence>
<feature type="region of interest" description="Disordered" evidence="2">
    <location>
        <begin position="1485"/>
        <end position="1507"/>
    </location>
</feature>
<organism evidence="4 5">
    <name type="scientific">Pseudocohnilembus persalinus</name>
    <name type="common">Ciliate</name>
    <dbReference type="NCBI Taxonomy" id="266149"/>
    <lineage>
        <taxon>Eukaryota</taxon>
        <taxon>Sar</taxon>
        <taxon>Alveolata</taxon>
        <taxon>Ciliophora</taxon>
        <taxon>Intramacronucleata</taxon>
        <taxon>Oligohymenophorea</taxon>
        <taxon>Scuticociliatia</taxon>
        <taxon>Philasterida</taxon>
        <taxon>Pseudocohnilembidae</taxon>
        <taxon>Pseudocohnilembus</taxon>
    </lineage>
</organism>
<feature type="compositionally biased region" description="Low complexity" evidence="2">
    <location>
        <begin position="1694"/>
        <end position="1753"/>
    </location>
</feature>